<dbReference type="AlphaFoldDB" id="A0A085WJV0"/>
<protein>
    <recommendedName>
        <fullName evidence="5">Peptidase metallopeptidase domain-containing protein</fullName>
    </recommendedName>
</protein>
<proteinExistence type="predicted"/>
<evidence type="ECO:0000313" key="7">
    <source>
        <dbReference type="Proteomes" id="UP000028725"/>
    </source>
</evidence>
<dbReference type="GO" id="GO:0004222">
    <property type="term" value="F:metalloendopeptidase activity"/>
    <property type="evidence" value="ECO:0007669"/>
    <property type="project" value="InterPro"/>
</dbReference>
<dbReference type="PATRIC" id="fig|394096.3.peg.3242"/>
<dbReference type="EMBL" id="JMCB01000006">
    <property type="protein sequence ID" value="KFE67963.1"/>
    <property type="molecule type" value="Genomic_DNA"/>
</dbReference>
<dbReference type="CDD" id="cd04279">
    <property type="entry name" value="ZnMc_MMP_like_1"/>
    <property type="match status" value="1"/>
</dbReference>
<comment type="caution">
    <text evidence="6">The sequence shown here is derived from an EMBL/GenBank/DDBJ whole genome shotgun (WGS) entry which is preliminary data.</text>
</comment>
<dbReference type="GO" id="GO:0008270">
    <property type="term" value="F:zinc ion binding"/>
    <property type="evidence" value="ECO:0007669"/>
    <property type="project" value="InterPro"/>
</dbReference>
<keyword evidence="2" id="KW-0479">Metal-binding</keyword>
<evidence type="ECO:0000256" key="3">
    <source>
        <dbReference type="ARBA" id="ARBA00022801"/>
    </source>
</evidence>
<sequence length="265" mass="28740">MLKFRSVAMLAGLALFGCGGSEDMAQEKTPMSWEEFKASAVKGDGDVYIVDMDIAVENEQALKEYYDNNVAANHSEGELAVYYIGGDIKWSSTQARNLTYCVSSSSFGSRYSTVVNAMTSAASAWEATANVNFVHSSTYDSNCTASQTGVLFDVRQTSDTSYLARAFFPNSGRSARNVLISTSAFGSISPYTLAGILRHELGHTIGFRHEHTRLSSTGCYEDANWRALTSYDSKSVMHYPQCAGTNSGDLVLTSSDKTGARALYP</sequence>
<gene>
    <name evidence="6" type="ORF">DB31_7200</name>
</gene>
<dbReference type="STRING" id="394096.DB31_7200"/>
<dbReference type="RefSeq" id="WP_083968353.1">
    <property type="nucleotide sequence ID" value="NZ_JMCB01000006.1"/>
</dbReference>
<dbReference type="GO" id="GO:0006508">
    <property type="term" value="P:proteolysis"/>
    <property type="evidence" value="ECO:0007669"/>
    <property type="project" value="UniProtKB-KW"/>
</dbReference>
<organism evidence="6 7">
    <name type="scientific">Hyalangium minutum</name>
    <dbReference type="NCBI Taxonomy" id="394096"/>
    <lineage>
        <taxon>Bacteria</taxon>
        <taxon>Pseudomonadati</taxon>
        <taxon>Myxococcota</taxon>
        <taxon>Myxococcia</taxon>
        <taxon>Myxococcales</taxon>
        <taxon>Cystobacterineae</taxon>
        <taxon>Archangiaceae</taxon>
        <taxon>Hyalangium</taxon>
    </lineage>
</organism>
<dbReference type="Gene3D" id="3.40.390.10">
    <property type="entry name" value="Collagenase (Catalytic Domain)"/>
    <property type="match status" value="1"/>
</dbReference>
<keyword evidence="7" id="KW-1185">Reference proteome</keyword>
<feature type="domain" description="Peptidase metallopeptidase" evidence="5">
    <location>
        <begin position="86"/>
        <end position="252"/>
    </location>
</feature>
<dbReference type="InterPro" id="IPR001818">
    <property type="entry name" value="Pept_M10_metallopeptidase"/>
</dbReference>
<dbReference type="InterPro" id="IPR024079">
    <property type="entry name" value="MetalloPept_cat_dom_sf"/>
</dbReference>
<name>A0A085WJV0_9BACT</name>
<dbReference type="Pfam" id="PF00413">
    <property type="entry name" value="Peptidase_M10"/>
    <property type="match status" value="1"/>
</dbReference>
<evidence type="ECO:0000256" key="4">
    <source>
        <dbReference type="ARBA" id="ARBA00022833"/>
    </source>
</evidence>
<evidence type="ECO:0000313" key="6">
    <source>
        <dbReference type="EMBL" id="KFE67963.1"/>
    </source>
</evidence>
<evidence type="ECO:0000256" key="2">
    <source>
        <dbReference type="ARBA" id="ARBA00022723"/>
    </source>
</evidence>
<dbReference type="InterPro" id="IPR006026">
    <property type="entry name" value="Peptidase_Metallo"/>
</dbReference>
<dbReference type="PROSITE" id="PS51257">
    <property type="entry name" value="PROKAR_LIPOPROTEIN"/>
    <property type="match status" value="1"/>
</dbReference>
<evidence type="ECO:0000256" key="1">
    <source>
        <dbReference type="ARBA" id="ARBA00022670"/>
    </source>
</evidence>
<reference evidence="6 7" key="1">
    <citation type="submission" date="2014-04" db="EMBL/GenBank/DDBJ databases">
        <title>Genome assembly of Hyalangium minutum DSM 14724.</title>
        <authorList>
            <person name="Sharma G."/>
            <person name="Subramanian S."/>
        </authorList>
    </citation>
    <scope>NUCLEOTIDE SEQUENCE [LARGE SCALE GENOMIC DNA]</scope>
    <source>
        <strain evidence="6 7">DSM 14724</strain>
    </source>
</reference>
<evidence type="ECO:0000259" key="5">
    <source>
        <dbReference type="SMART" id="SM00235"/>
    </source>
</evidence>
<accession>A0A085WJV0</accession>
<keyword evidence="4" id="KW-0862">Zinc</keyword>
<dbReference type="Proteomes" id="UP000028725">
    <property type="component" value="Unassembled WGS sequence"/>
</dbReference>
<dbReference type="OrthoDB" id="5289073at2"/>
<keyword evidence="1" id="KW-0645">Protease</keyword>
<dbReference type="GO" id="GO:0031012">
    <property type="term" value="C:extracellular matrix"/>
    <property type="evidence" value="ECO:0007669"/>
    <property type="project" value="InterPro"/>
</dbReference>
<keyword evidence="3" id="KW-0378">Hydrolase</keyword>
<dbReference type="SUPFAM" id="SSF55486">
    <property type="entry name" value="Metalloproteases ('zincins'), catalytic domain"/>
    <property type="match status" value="1"/>
</dbReference>
<dbReference type="SMART" id="SM00235">
    <property type="entry name" value="ZnMc"/>
    <property type="match status" value="1"/>
</dbReference>